<reference evidence="2" key="1">
    <citation type="journal article" date="2010" name="Science">
        <title>Signatures of adaptation to obligate biotrophy in the Hyaloperonospora arabidopsidis genome.</title>
        <authorList>
            <person name="Baxter L."/>
            <person name="Tripathy S."/>
            <person name="Ishaque N."/>
            <person name="Boot N."/>
            <person name="Cabral A."/>
            <person name="Kemen E."/>
            <person name="Thines M."/>
            <person name="Ah-Fong A."/>
            <person name="Anderson R."/>
            <person name="Badejoko W."/>
            <person name="Bittner-Eddy P."/>
            <person name="Boore J.L."/>
            <person name="Chibucos M.C."/>
            <person name="Coates M."/>
            <person name="Dehal P."/>
            <person name="Delehaunty K."/>
            <person name="Dong S."/>
            <person name="Downton P."/>
            <person name="Dumas B."/>
            <person name="Fabro G."/>
            <person name="Fronick C."/>
            <person name="Fuerstenberg S.I."/>
            <person name="Fulton L."/>
            <person name="Gaulin E."/>
            <person name="Govers F."/>
            <person name="Hughes L."/>
            <person name="Humphray S."/>
            <person name="Jiang R.H."/>
            <person name="Judelson H."/>
            <person name="Kamoun S."/>
            <person name="Kyung K."/>
            <person name="Meijer H."/>
            <person name="Minx P."/>
            <person name="Morris P."/>
            <person name="Nelson J."/>
            <person name="Phuntumart V."/>
            <person name="Qutob D."/>
            <person name="Rehmany A."/>
            <person name="Rougon-Cardoso A."/>
            <person name="Ryden P."/>
            <person name="Torto-Alalibo T."/>
            <person name="Studholme D."/>
            <person name="Wang Y."/>
            <person name="Win J."/>
            <person name="Wood J."/>
            <person name="Clifton S.W."/>
            <person name="Rogers J."/>
            <person name="Van den Ackerveken G."/>
            <person name="Jones J.D."/>
            <person name="McDowell J.M."/>
            <person name="Beynon J."/>
            <person name="Tyler B.M."/>
        </authorList>
    </citation>
    <scope>NUCLEOTIDE SEQUENCE [LARGE SCALE GENOMIC DNA]</scope>
    <source>
        <strain evidence="2">Emoy2</strain>
    </source>
</reference>
<dbReference type="InParanoid" id="M4BHQ1"/>
<dbReference type="Proteomes" id="UP000011713">
    <property type="component" value="Unassembled WGS sequence"/>
</dbReference>
<proteinExistence type="predicted"/>
<dbReference type="EMBL" id="JH598269">
    <property type="status" value="NOT_ANNOTATED_CDS"/>
    <property type="molecule type" value="Genomic_DNA"/>
</dbReference>
<dbReference type="EnsemblProtists" id="HpaT805927">
    <property type="protein sequence ID" value="HpaP805927"/>
    <property type="gene ID" value="HpaG805927"/>
</dbReference>
<protein>
    <submittedName>
        <fullName evidence="1">Uncharacterized protein</fullName>
    </submittedName>
</protein>
<dbReference type="AlphaFoldDB" id="M4BHQ1"/>
<organism evidence="1 2">
    <name type="scientific">Hyaloperonospora arabidopsidis (strain Emoy2)</name>
    <name type="common">Downy mildew agent</name>
    <name type="synonym">Peronospora arabidopsidis</name>
    <dbReference type="NCBI Taxonomy" id="559515"/>
    <lineage>
        <taxon>Eukaryota</taxon>
        <taxon>Sar</taxon>
        <taxon>Stramenopiles</taxon>
        <taxon>Oomycota</taxon>
        <taxon>Peronosporomycetes</taxon>
        <taxon>Peronosporales</taxon>
        <taxon>Peronosporaceae</taxon>
        <taxon>Hyaloperonospora</taxon>
    </lineage>
</organism>
<dbReference type="VEuPathDB" id="FungiDB:HpaG805927"/>
<name>M4BHQ1_HYAAE</name>
<evidence type="ECO:0000313" key="1">
    <source>
        <dbReference type="EnsemblProtists" id="HpaP805927"/>
    </source>
</evidence>
<dbReference type="HOGENOM" id="CLU_1900243_0_0_1"/>
<accession>M4BHQ1</accession>
<reference evidence="1" key="2">
    <citation type="submission" date="2015-06" db="UniProtKB">
        <authorList>
            <consortium name="EnsemblProtists"/>
        </authorList>
    </citation>
    <scope>IDENTIFICATION</scope>
    <source>
        <strain evidence="1">Emoy2</strain>
    </source>
</reference>
<keyword evidence="2" id="KW-1185">Reference proteome</keyword>
<evidence type="ECO:0000313" key="2">
    <source>
        <dbReference type="Proteomes" id="UP000011713"/>
    </source>
</evidence>
<sequence length="134" mass="14754">MNGHYRFCGQPATTEPSVCASSALFFYSPSAFSAYSHSFLSLSLSLALIPIRQDPLPSSHQAPLMSSKTEVNERAPGKVVLNGRQTGCCAIPKLFFYTEQVAKVVRQLPSDSRIRRSLQFKLPLKICVTTGLRC</sequence>